<feature type="transmembrane region" description="Helical" evidence="2">
    <location>
        <begin position="195"/>
        <end position="212"/>
    </location>
</feature>
<feature type="transmembrane region" description="Helical" evidence="2">
    <location>
        <begin position="276"/>
        <end position="297"/>
    </location>
</feature>
<dbReference type="GO" id="GO:0009103">
    <property type="term" value="P:lipopolysaccharide biosynthetic process"/>
    <property type="evidence" value="ECO:0007669"/>
    <property type="project" value="TreeGrafter"/>
</dbReference>
<feature type="transmembrane region" description="Helical" evidence="2">
    <location>
        <begin position="80"/>
        <end position="104"/>
    </location>
</feature>
<feature type="transmembrane region" description="Helical" evidence="2">
    <location>
        <begin position="309"/>
        <end position="331"/>
    </location>
</feature>
<feature type="transmembrane region" description="Helical" evidence="2">
    <location>
        <begin position="218"/>
        <end position="239"/>
    </location>
</feature>
<gene>
    <name evidence="4" type="ORF">Aru02nite_67870</name>
</gene>
<evidence type="ECO:0000313" key="4">
    <source>
        <dbReference type="EMBL" id="GID15898.1"/>
    </source>
</evidence>
<protein>
    <submittedName>
        <fullName evidence="4">Acyltransferase</fullName>
    </submittedName>
</protein>
<keyword evidence="2" id="KW-0472">Membrane</keyword>
<feature type="transmembrane region" description="Helical" evidence="2">
    <location>
        <begin position="167"/>
        <end position="188"/>
    </location>
</feature>
<dbReference type="Pfam" id="PF01757">
    <property type="entry name" value="Acyl_transf_3"/>
    <property type="match status" value="1"/>
</dbReference>
<dbReference type="Proteomes" id="UP000612808">
    <property type="component" value="Unassembled WGS sequence"/>
</dbReference>
<evidence type="ECO:0000259" key="3">
    <source>
        <dbReference type="Pfam" id="PF01757"/>
    </source>
</evidence>
<feature type="transmembrane region" description="Helical" evidence="2">
    <location>
        <begin position="44"/>
        <end position="60"/>
    </location>
</feature>
<organism evidence="4 5">
    <name type="scientific">Actinocatenispora rupis</name>
    <dbReference type="NCBI Taxonomy" id="519421"/>
    <lineage>
        <taxon>Bacteria</taxon>
        <taxon>Bacillati</taxon>
        <taxon>Actinomycetota</taxon>
        <taxon>Actinomycetes</taxon>
        <taxon>Micromonosporales</taxon>
        <taxon>Micromonosporaceae</taxon>
        <taxon>Actinocatenispora</taxon>
    </lineage>
</organism>
<dbReference type="InterPro" id="IPR050879">
    <property type="entry name" value="Acyltransferase_3"/>
</dbReference>
<dbReference type="RefSeq" id="WP_203664397.1">
    <property type="nucleotide sequence ID" value="NZ_BAAAZM010000004.1"/>
</dbReference>
<dbReference type="InterPro" id="IPR002656">
    <property type="entry name" value="Acyl_transf_3_dom"/>
</dbReference>
<evidence type="ECO:0000313" key="5">
    <source>
        <dbReference type="Proteomes" id="UP000612808"/>
    </source>
</evidence>
<feature type="transmembrane region" description="Helical" evidence="2">
    <location>
        <begin position="343"/>
        <end position="364"/>
    </location>
</feature>
<feature type="domain" description="Acyltransferase 3" evidence="3">
    <location>
        <begin position="40"/>
        <end position="358"/>
    </location>
</feature>
<proteinExistence type="predicted"/>
<dbReference type="EMBL" id="BOMB01000049">
    <property type="protein sequence ID" value="GID15898.1"/>
    <property type="molecule type" value="Genomic_DNA"/>
</dbReference>
<name>A0A8J3JHD5_9ACTN</name>
<feature type="transmembrane region" description="Helical" evidence="2">
    <location>
        <begin position="116"/>
        <end position="136"/>
    </location>
</feature>
<keyword evidence="2" id="KW-0812">Transmembrane</keyword>
<sequence>MSSPATVGRTDAPPAPPASRPDAAAASGRAGGFGGRRRYHEVDLLRLLAAVGVVGFHFLFRSSTTDPVLADTGFRDPGGVFHYGNIGVPLFFVISGFVILNSAWNRSAVSFLASRVGRLYPAFWTACTLTAVVMAFDPTDRFTVSFTQWATNLSMFSEAYGVDYVDGVYWTLTIELAFYLIMLAFVRIGLTTNRIIGFCLGWLALSMVHAYIPAPDWLQLVLVPSWAPYFVAGMLFSLIARDGWKWKYVLPLGAAYLCCGRWAIHYFNALSDKYDVVYSPIVIAVVVTAIFAVFAAISSGYTLPGAAKVAFLAGLTYPLYLIHENIGFIALDLLHSDMGINRYLVLAAVLLGVGAIAWALHVGVENRFSRPLANLITRTWTRIRGVLRARVPALVG</sequence>
<keyword evidence="2" id="KW-1133">Transmembrane helix</keyword>
<feature type="region of interest" description="Disordered" evidence="1">
    <location>
        <begin position="1"/>
        <end position="31"/>
    </location>
</feature>
<accession>A0A8J3JHD5</accession>
<comment type="caution">
    <text evidence="4">The sequence shown here is derived from an EMBL/GenBank/DDBJ whole genome shotgun (WGS) entry which is preliminary data.</text>
</comment>
<evidence type="ECO:0000256" key="1">
    <source>
        <dbReference type="SAM" id="MobiDB-lite"/>
    </source>
</evidence>
<dbReference type="GO" id="GO:0016020">
    <property type="term" value="C:membrane"/>
    <property type="evidence" value="ECO:0007669"/>
    <property type="project" value="TreeGrafter"/>
</dbReference>
<feature type="transmembrane region" description="Helical" evidence="2">
    <location>
        <begin position="246"/>
        <end position="264"/>
    </location>
</feature>
<dbReference type="GO" id="GO:0016747">
    <property type="term" value="F:acyltransferase activity, transferring groups other than amino-acyl groups"/>
    <property type="evidence" value="ECO:0007669"/>
    <property type="project" value="InterPro"/>
</dbReference>
<keyword evidence="5" id="KW-1185">Reference proteome</keyword>
<keyword evidence="4" id="KW-0808">Transferase</keyword>
<reference evidence="4" key="1">
    <citation type="submission" date="2021-01" db="EMBL/GenBank/DDBJ databases">
        <title>Whole genome shotgun sequence of Actinocatenispora rupis NBRC 107355.</title>
        <authorList>
            <person name="Komaki H."/>
            <person name="Tamura T."/>
        </authorList>
    </citation>
    <scope>NUCLEOTIDE SEQUENCE</scope>
    <source>
        <strain evidence="4">NBRC 107355</strain>
    </source>
</reference>
<dbReference type="AlphaFoldDB" id="A0A8J3JHD5"/>
<dbReference type="PANTHER" id="PTHR23028">
    <property type="entry name" value="ACETYLTRANSFERASE"/>
    <property type="match status" value="1"/>
</dbReference>
<evidence type="ECO:0000256" key="2">
    <source>
        <dbReference type="SAM" id="Phobius"/>
    </source>
</evidence>
<dbReference type="PANTHER" id="PTHR23028:SF53">
    <property type="entry name" value="ACYL_TRANSF_3 DOMAIN-CONTAINING PROTEIN"/>
    <property type="match status" value="1"/>
</dbReference>
<keyword evidence="4" id="KW-0012">Acyltransferase</keyword>